<sequence>MTPKAVKYCIGARTFALEFFSVMTTLYIDISLEQNNLNRFCVKLILSN</sequence>
<comment type="caution">
    <text evidence="1">The sequence shown here is derived from an EMBL/GenBank/DDBJ whole genome shotgun (WGS) entry which is preliminary data.</text>
</comment>
<evidence type="ECO:0000313" key="1">
    <source>
        <dbReference type="EMBL" id="CAL1283615.1"/>
    </source>
</evidence>
<keyword evidence="2" id="KW-1185">Reference proteome</keyword>
<dbReference type="EMBL" id="CAXIEN010000169">
    <property type="protein sequence ID" value="CAL1283615.1"/>
    <property type="molecule type" value="Genomic_DNA"/>
</dbReference>
<gene>
    <name evidence="1" type="ORF">LARSCL_LOCUS12713</name>
</gene>
<name>A0AAV2AI01_9ARAC</name>
<evidence type="ECO:0000313" key="2">
    <source>
        <dbReference type="Proteomes" id="UP001497382"/>
    </source>
</evidence>
<proteinExistence type="predicted"/>
<protein>
    <submittedName>
        <fullName evidence="1">Uncharacterized protein</fullName>
    </submittedName>
</protein>
<dbReference type="AlphaFoldDB" id="A0AAV2AI01"/>
<accession>A0AAV2AI01</accession>
<reference evidence="1 2" key="1">
    <citation type="submission" date="2024-04" db="EMBL/GenBank/DDBJ databases">
        <authorList>
            <person name="Rising A."/>
            <person name="Reimegard J."/>
            <person name="Sonavane S."/>
            <person name="Akerstrom W."/>
            <person name="Nylinder S."/>
            <person name="Hedman E."/>
            <person name="Kallberg Y."/>
        </authorList>
    </citation>
    <scope>NUCLEOTIDE SEQUENCE [LARGE SCALE GENOMIC DNA]</scope>
</reference>
<dbReference type="Proteomes" id="UP001497382">
    <property type="component" value="Unassembled WGS sequence"/>
</dbReference>
<organism evidence="1 2">
    <name type="scientific">Larinioides sclopetarius</name>
    <dbReference type="NCBI Taxonomy" id="280406"/>
    <lineage>
        <taxon>Eukaryota</taxon>
        <taxon>Metazoa</taxon>
        <taxon>Ecdysozoa</taxon>
        <taxon>Arthropoda</taxon>
        <taxon>Chelicerata</taxon>
        <taxon>Arachnida</taxon>
        <taxon>Araneae</taxon>
        <taxon>Araneomorphae</taxon>
        <taxon>Entelegynae</taxon>
        <taxon>Araneoidea</taxon>
        <taxon>Araneidae</taxon>
        <taxon>Larinioides</taxon>
    </lineage>
</organism>